<feature type="transmembrane region" description="Helical" evidence="8">
    <location>
        <begin position="245"/>
        <end position="265"/>
    </location>
</feature>
<dbReference type="EMBL" id="QJKK01000001">
    <property type="protein sequence ID" value="RAL26750.1"/>
    <property type="molecule type" value="Genomic_DNA"/>
</dbReference>
<sequence length="395" mass="45169">MRRFALFHHLSISSSGWMSIRFFTFFVTWGIYLPFWVPWLVSKGFSTTHAGWLMALGNIVQAISMMFLFPKLCERFKLSNLVVGISVCSLLIFSCFLIPQLNSVIIILTMLILHIVYPLHMPLNDACATLFAKEGMLDYGKSRSWGSVGYIFVLLMMGVLIAQFHKPVIVYSLVISCLFLLLFTMIGLPTRLKVKNDSEKGSIISLFKLPHFALCFFICFIIQGAHAAYYNYGVLYLQDLGVQETWTSILLALQIPVEILFFYISDRFFAKLPVYKMLVISIIFSIIRWLLVYYFHDLSVFIFSQLFHAITYALTHYAFIRFTNENIPSAYIPTTLGVYMALVSSLSTGILGLVAGWLSKFSIQTPFLGMAIVCLPCLFLCYRFAVKERGEYKNQ</sequence>
<protein>
    <submittedName>
        <fullName evidence="10">3-phenylpropionate MFS transporter</fullName>
    </submittedName>
</protein>
<dbReference type="InterPro" id="IPR036259">
    <property type="entry name" value="MFS_trans_sf"/>
</dbReference>
<feature type="transmembrane region" description="Helical" evidence="8">
    <location>
        <begin position="209"/>
        <end position="230"/>
    </location>
</feature>
<keyword evidence="6 8" id="KW-1133">Transmembrane helix</keyword>
<dbReference type="InterPro" id="IPR026032">
    <property type="entry name" value="HcaT-like"/>
</dbReference>
<dbReference type="GO" id="GO:0015528">
    <property type="term" value="F:lactose:proton symporter activity"/>
    <property type="evidence" value="ECO:0007669"/>
    <property type="project" value="TreeGrafter"/>
</dbReference>
<organism evidence="10 11">
    <name type="scientific">Thermoflavimicrobium daqui</name>
    <dbReference type="NCBI Taxonomy" id="2137476"/>
    <lineage>
        <taxon>Bacteria</taxon>
        <taxon>Bacillati</taxon>
        <taxon>Bacillota</taxon>
        <taxon>Bacilli</taxon>
        <taxon>Bacillales</taxon>
        <taxon>Thermoactinomycetaceae</taxon>
        <taxon>Thermoflavimicrobium</taxon>
    </lineage>
</organism>
<feature type="transmembrane region" description="Helical" evidence="8">
    <location>
        <begin position="105"/>
        <end position="123"/>
    </location>
</feature>
<dbReference type="Pfam" id="PF12832">
    <property type="entry name" value="MFS_1_like"/>
    <property type="match status" value="1"/>
</dbReference>
<feature type="transmembrane region" description="Helical" evidence="8">
    <location>
        <begin position="144"/>
        <end position="162"/>
    </location>
</feature>
<evidence type="ECO:0000256" key="8">
    <source>
        <dbReference type="SAM" id="Phobius"/>
    </source>
</evidence>
<feature type="transmembrane region" description="Helical" evidence="8">
    <location>
        <begin position="49"/>
        <end position="69"/>
    </location>
</feature>
<evidence type="ECO:0000256" key="5">
    <source>
        <dbReference type="ARBA" id="ARBA00022692"/>
    </source>
</evidence>
<feature type="transmembrane region" description="Helical" evidence="8">
    <location>
        <begin position="277"/>
        <end position="295"/>
    </location>
</feature>
<evidence type="ECO:0000313" key="11">
    <source>
        <dbReference type="Proteomes" id="UP000251213"/>
    </source>
</evidence>
<keyword evidence="7 8" id="KW-0472">Membrane</keyword>
<reference evidence="10 11" key="2">
    <citation type="submission" date="2018-06" db="EMBL/GenBank/DDBJ databases">
        <authorList>
            <person name="Zhirakovskaya E."/>
        </authorList>
    </citation>
    <scope>NUCLEOTIDE SEQUENCE [LARGE SCALE GENOMIC DNA]</scope>
    <source>
        <strain evidence="10 11">FBKL4.011</strain>
    </source>
</reference>
<evidence type="ECO:0000313" key="10">
    <source>
        <dbReference type="EMBL" id="RAL26750.1"/>
    </source>
</evidence>
<keyword evidence="2" id="KW-0813">Transport</keyword>
<evidence type="ECO:0000256" key="1">
    <source>
        <dbReference type="ARBA" id="ARBA00004429"/>
    </source>
</evidence>
<feature type="transmembrane region" description="Helical" evidence="8">
    <location>
        <begin position="81"/>
        <end position="99"/>
    </location>
</feature>
<feature type="transmembrane region" description="Helical" evidence="8">
    <location>
        <begin position="331"/>
        <end position="355"/>
    </location>
</feature>
<name>A0A364K968_9BACL</name>
<feature type="transmembrane region" description="Helical" evidence="8">
    <location>
        <begin position="367"/>
        <end position="386"/>
    </location>
</feature>
<dbReference type="RefSeq" id="WP_113657355.1">
    <property type="nucleotide sequence ID" value="NZ_KZ845663.1"/>
</dbReference>
<keyword evidence="5 8" id="KW-0812">Transmembrane</keyword>
<dbReference type="GO" id="GO:0005886">
    <property type="term" value="C:plasma membrane"/>
    <property type="evidence" value="ECO:0007669"/>
    <property type="project" value="UniProtKB-SubCell"/>
</dbReference>
<evidence type="ECO:0000256" key="7">
    <source>
        <dbReference type="ARBA" id="ARBA00023136"/>
    </source>
</evidence>
<feature type="transmembrane region" description="Helical" evidence="8">
    <location>
        <begin position="301"/>
        <end position="319"/>
    </location>
</feature>
<dbReference type="AlphaFoldDB" id="A0A364K968"/>
<keyword evidence="11" id="KW-1185">Reference proteome</keyword>
<dbReference type="PANTHER" id="PTHR23522:SF10">
    <property type="entry name" value="3-PHENYLPROPIONIC ACID TRANSPORTER-RELATED"/>
    <property type="match status" value="1"/>
</dbReference>
<evidence type="ECO:0000259" key="9">
    <source>
        <dbReference type="Pfam" id="PF12832"/>
    </source>
</evidence>
<feature type="transmembrane region" description="Helical" evidence="8">
    <location>
        <begin position="168"/>
        <end position="188"/>
    </location>
</feature>
<keyword evidence="4" id="KW-0997">Cell inner membrane</keyword>
<evidence type="ECO:0000256" key="4">
    <source>
        <dbReference type="ARBA" id="ARBA00022519"/>
    </source>
</evidence>
<dbReference type="OrthoDB" id="9150135at2"/>
<dbReference type="Gene3D" id="1.20.1250.20">
    <property type="entry name" value="MFS general substrate transporter like domains"/>
    <property type="match status" value="2"/>
</dbReference>
<dbReference type="GO" id="GO:0030395">
    <property type="term" value="F:lactose binding"/>
    <property type="evidence" value="ECO:0007669"/>
    <property type="project" value="TreeGrafter"/>
</dbReference>
<feature type="transmembrane region" description="Helical" evidence="8">
    <location>
        <begin position="20"/>
        <end position="37"/>
    </location>
</feature>
<reference evidence="10 11" key="1">
    <citation type="submission" date="2018-06" db="EMBL/GenBank/DDBJ databases">
        <title>Thermoflavimicrobium daqus sp. nov., a thermophilic microbe isolated from Moutai-flavour Daqu.</title>
        <authorList>
            <person name="Wang X."/>
            <person name="Zhou H."/>
        </authorList>
    </citation>
    <scope>NUCLEOTIDE SEQUENCE [LARGE SCALE GENOMIC DNA]</scope>
    <source>
        <strain evidence="10 11">FBKL4.011</strain>
    </source>
</reference>
<accession>A0A364K968</accession>
<dbReference type="SUPFAM" id="SSF103473">
    <property type="entry name" value="MFS general substrate transporter"/>
    <property type="match status" value="1"/>
</dbReference>
<evidence type="ECO:0000256" key="6">
    <source>
        <dbReference type="ARBA" id="ARBA00022989"/>
    </source>
</evidence>
<evidence type="ECO:0000256" key="3">
    <source>
        <dbReference type="ARBA" id="ARBA00022475"/>
    </source>
</evidence>
<proteinExistence type="predicted"/>
<gene>
    <name evidence="10" type="ORF">DL897_01475</name>
</gene>
<feature type="domain" description="Major facilitator superfamily associated" evidence="9">
    <location>
        <begin position="17"/>
        <end position="362"/>
    </location>
</feature>
<comment type="subcellular location">
    <subcellularLocation>
        <location evidence="1">Cell inner membrane</location>
        <topology evidence="1">Multi-pass membrane protein</topology>
    </subcellularLocation>
</comment>
<dbReference type="InterPro" id="IPR024989">
    <property type="entry name" value="MFS_assoc_dom"/>
</dbReference>
<dbReference type="PANTHER" id="PTHR23522">
    <property type="entry name" value="BLL5896 PROTEIN"/>
    <property type="match status" value="1"/>
</dbReference>
<keyword evidence="3" id="KW-1003">Cell membrane</keyword>
<dbReference type="PIRSF" id="PIRSF004925">
    <property type="entry name" value="HcaT"/>
    <property type="match status" value="1"/>
</dbReference>
<comment type="caution">
    <text evidence="10">The sequence shown here is derived from an EMBL/GenBank/DDBJ whole genome shotgun (WGS) entry which is preliminary data.</text>
</comment>
<evidence type="ECO:0000256" key="2">
    <source>
        <dbReference type="ARBA" id="ARBA00022448"/>
    </source>
</evidence>
<dbReference type="Proteomes" id="UP000251213">
    <property type="component" value="Unassembled WGS sequence"/>
</dbReference>